<evidence type="ECO:0008006" key="4">
    <source>
        <dbReference type="Google" id="ProtNLM"/>
    </source>
</evidence>
<gene>
    <name evidence="2" type="ORF">WKV53_07560</name>
</gene>
<feature type="transmembrane region" description="Helical" evidence="1">
    <location>
        <begin position="20"/>
        <end position="43"/>
    </location>
</feature>
<evidence type="ECO:0000313" key="2">
    <source>
        <dbReference type="EMBL" id="MEK7950346.1"/>
    </source>
</evidence>
<accession>A0ABU9ARR7</accession>
<protein>
    <recommendedName>
        <fullName evidence="4">Cardiolipin synthase N-terminal domain-containing protein</fullName>
    </recommendedName>
</protein>
<evidence type="ECO:0000313" key="3">
    <source>
        <dbReference type="Proteomes" id="UP001371305"/>
    </source>
</evidence>
<keyword evidence="3" id="KW-1185">Reference proteome</keyword>
<evidence type="ECO:0000256" key="1">
    <source>
        <dbReference type="SAM" id="Phobius"/>
    </source>
</evidence>
<feature type="transmembrane region" description="Helical" evidence="1">
    <location>
        <begin position="55"/>
        <end position="75"/>
    </location>
</feature>
<keyword evidence="1" id="KW-1133">Transmembrane helix</keyword>
<dbReference type="Proteomes" id="UP001371305">
    <property type="component" value="Unassembled WGS sequence"/>
</dbReference>
<keyword evidence="1" id="KW-0472">Membrane</keyword>
<comment type="caution">
    <text evidence="2">The sequence shown here is derived from an EMBL/GenBank/DDBJ whole genome shotgun (WGS) entry which is preliminary data.</text>
</comment>
<dbReference type="RefSeq" id="WP_341403843.1">
    <property type="nucleotide sequence ID" value="NZ_JBBUKT010000002.1"/>
</dbReference>
<name>A0ABU9ARR7_9BACT</name>
<dbReference type="EMBL" id="JBBUKT010000002">
    <property type="protein sequence ID" value="MEK7950346.1"/>
    <property type="molecule type" value="Genomic_DNA"/>
</dbReference>
<organism evidence="2 3">
    <name type="scientific">Luteolibacter soli</name>
    <dbReference type="NCBI Taxonomy" id="3135280"/>
    <lineage>
        <taxon>Bacteria</taxon>
        <taxon>Pseudomonadati</taxon>
        <taxon>Verrucomicrobiota</taxon>
        <taxon>Verrucomicrobiia</taxon>
        <taxon>Verrucomicrobiales</taxon>
        <taxon>Verrucomicrobiaceae</taxon>
        <taxon>Luteolibacter</taxon>
    </lineage>
</organism>
<proteinExistence type="predicted"/>
<reference evidence="2 3" key="1">
    <citation type="submission" date="2024-04" db="EMBL/GenBank/DDBJ databases">
        <title>Luteolibacter sp. isolated from soil.</title>
        <authorList>
            <person name="An J."/>
        </authorList>
    </citation>
    <scope>NUCLEOTIDE SEQUENCE [LARGE SCALE GENOMIC DNA]</scope>
    <source>
        <strain evidence="2 3">Y139</strain>
    </source>
</reference>
<sequence>MLTLLAASYQTSSPGGAEIVVILLFVLVGLAAIGVWLWSLIHCIRNKMLSDTNRIIGIVLIVLLGLLGSLIYLFLPRESQPQR</sequence>
<keyword evidence="1" id="KW-0812">Transmembrane</keyword>